<name>A0A941J2V4_9BACI</name>
<organism evidence="1 2">
    <name type="scientific">Peribacillus frigoritolerans</name>
    <dbReference type="NCBI Taxonomy" id="450367"/>
    <lineage>
        <taxon>Bacteria</taxon>
        <taxon>Bacillati</taxon>
        <taxon>Bacillota</taxon>
        <taxon>Bacilli</taxon>
        <taxon>Bacillales</taxon>
        <taxon>Bacillaceae</taxon>
        <taxon>Peribacillus</taxon>
    </lineage>
</organism>
<comment type="caution">
    <text evidence="1">The sequence shown here is derived from an EMBL/GenBank/DDBJ whole genome shotgun (WGS) entry which is preliminary data.</text>
</comment>
<sequence length="77" mass="9091">MGFNDFENWKNPFSIQEFADVISERINRDSDLEFKWEQEEEMVVNGCEIVFEVYEGNETINSIIEGGLASIKKYMMR</sequence>
<accession>A0A941J2V4</accession>
<reference evidence="1" key="1">
    <citation type="submission" date="2021-04" db="EMBL/GenBank/DDBJ databases">
        <title>Whole genome sequencing of Enterococci isolates from hospitalized patients.</title>
        <authorList>
            <person name="Ogoti B.M."/>
            <person name="Onyambu F.G."/>
        </authorList>
    </citation>
    <scope>NUCLEOTIDE SEQUENCE</scope>
    <source>
        <strain evidence="1">242</strain>
    </source>
</reference>
<evidence type="ECO:0000313" key="1">
    <source>
        <dbReference type="EMBL" id="MBR8645138.1"/>
    </source>
</evidence>
<dbReference type="Proteomes" id="UP000680045">
    <property type="component" value="Unassembled WGS sequence"/>
</dbReference>
<protein>
    <submittedName>
        <fullName evidence="1">Uncharacterized protein</fullName>
    </submittedName>
</protein>
<gene>
    <name evidence="1" type="ORF">KEH51_15725</name>
</gene>
<evidence type="ECO:0000313" key="2">
    <source>
        <dbReference type="Proteomes" id="UP000680045"/>
    </source>
</evidence>
<dbReference type="AlphaFoldDB" id="A0A941J2V4"/>
<dbReference type="EMBL" id="JAGTPW010000027">
    <property type="protein sequence ID" value="MBR8645138.1"/>
    <property type="molecule type" value="Genomic_DNA"/>
</dbReference>
<proteinExistence type="predicted"/>